<gene>
    <name evidence="2" type="primary">LOC115631386</name>
</gene>
<accession>A0A6J2U8U2</accession>
<dbReference type="GeneID" id="115631386"/>
<dbReference type="AlphaFoldDB" id="A0A6J2U8U2"/>
<proteinExistence type="predicted"/>
<reference evidence="2" key="1">
    <citation type="submission" date="2025-08" db="UniProtKB">
        <authorList>
            <consortium name="RefSeq"/>
        </authorList>
    </citation>
    <scope>IDENTIFICATION</scope>
    <source>
        <strain evidence="2">11010-0011.00</strain>
        <tissue evidence="2">Whole body</tissue>
    </source>
</reference>
<dbReference type="InterPro" id="IPR010736">
    <property type="entry name" value="SHIPPO-rpt"/>
</dbReference>
<protein>
    <submittedName>
        <fullName evidence="2">Outer dense fiber protein 3-like</fullName>
    </submittedName>
</protein>
<evidence type="ECO:0000313" key="2">
    <source>
        <dbReference type="RefSeq" id="XP_030383968.1"/>
    </source>
</evidence>
<dbReference type="OrthoDB" id="406368at2759"/>
<evidence type="ECO:0000313" key="1">
    <source>
        <dbReference type="Proteomes" id="UP000504634"/>
    </source>
</evidence>
<name>A0A6J2U8U2_DROLE</name>
<sequence>MAGREKQALIPSLVLPGPGYYDGEYTVIKPKPPIYTMRGKFKTRSDDMKPGPGAHCPEKYVEKRSVPAPSFGILHSPFLGLYKQVVLSDQWTRCAFQMRQDRGLK</sequence>
<dbReference type="Pfam" id="PF07004">
    <property type="entry name" value="SHIPPO-rpt"/>
    <property type="match status" value="2"/>
</dbReference>
<dbReference type="Proteomes" id="UP000504634">
    <property type="component" value="Unplaced"/>
</dbReference>
<organism evidence="1 2">
    <name type="scientific">Drosophila lebanonensis</name>
    <name type="common">Fruit fly</name>
    <name type="synonym">Scaptodrosophila lebanonensis</name>
    <dbReference type="NCBI Taxonomy" id="7225"/>
    <lineage>
        <taxon>Eukaryota</taxon>
        <taxon>Metazoa</taxon>
        <taxon>Ecdysozoa</taxon>
        <taxon>Arthropoda</taxon>
        <taxon>Hexapoda</taxon>
        <taxon>Insecta</taxon>
        <taxon>Pterygota</taxon>
        <taxon>Neoptera</taxon>
        <taxon>Endopterygota</taxon>
        <taxon>Diptera</taxon>
        <taxon>Brachycera</taxon>
        <taxon>Muscomorpha</taxon>
        <taxon>Ephydroidea</taxon>
        <taxon>Drosophilidae</taxon>
        <taxon>Scaptodrosophila</taxon>
    </lineage>
</organism>
<dbReference type="RefSeq" id="XP_030383968.1">
    <property type="nucleotide sequence ID" value="XM_030528108.1"/>
</dbReference>
<keyword evidence="1" id="KW-1185">Reference proteome</keyword>